<protein>
    <submittedName>
        <fullName evidence="1">Uncharacterized protein</fullName>
    </submittedName>
</protein>
<keyword evidence="2" id="KW-1185">Reference proteome</keyword>
<evidence type="ECO:0000313" key="1">
    <source>
        <dbReference type="EMBL" id="OMO49609.1"/>
    </source>
</evidence>
<name>A0A1R3FUR7_9ROSI</name>
<comment type="caution">
    <text evidence="1">The sequence shown here is derived from an EMBL/GenBank/DDBJ whole genome shotgun (WGS) entry which is preliminary data.</text>
</comment>
<organism evidence="1 2">
    <name type="scientific">Corchorus olitorius</name>
    <dbReference type="NCBI Taxonomy" id="93759"/>
    <lineage>
        <taxon>Eukaryota</taxon>
        <taxon>Viridiplantae</taxon>
        <taxon>Streptophyta</taxon>
        <taxon>Embryophyta</taxon>
        <taxon>Tracheophyta</taxon>
        <taxon>Spermatophyta</taxon>
        <taxon>Magnoliopsida</taxon>
        <taxon>eudicotyledons</taxon>
        <taxon>Gunneridae</taxon>
        <taxon>Pentapetalae</taxon>
        <taxon>rosids</taxon>
        <taxon>malvids</taxon>
        <taxon>Malvales</taxon>
        <taxon>Malvaceae</taxon>
        <taxon>Grewioideae</taxon>
        <taxon>Apeibeae</taxon>
        <taxon>Corchorus</taxon>
    </lineage>
</organism>
<dbReference type="EMBL" id="AWUE01024825">
    <property type="protein sequence ID" value="OMO49609.1"/>
    <property type="molecule type" value="Genomic_DNA"/>
</dbReference>
<proteinExistence type="predicted"/>
<dbReference type="AlphaFoldDB" id="A0A1R3FUR7"/>
<gene>
    <name evidence="1" type="ORF">COLO4_38476</name>
</gene>
<sequence>MANTNARMGNHNARTICGNQVDDSTDLEEWLPIPKTENLLLHTPNVQDSTNLTLIMSVDDDPKPATLDTPPNYPLASDSIDLLSLQFALDCLMDSPPFKTQKLLEESMSDLKDMFLSLTEDIEQLTAPKLTKSSLCLEKMSSLAPENSYCKNLITASQFVLLLISSRFSDNKAEIGYLKNFLFTLERTNLELRIMWSKGIHSYFNLDSKEEQERFHDFCFQYQERIIMFRNLFSRKNAIEYSLELLYYDQETLLLVWSNLRKNIASL</sequence>
<evidence type="ECO:0000313" key="2">
    <source>
        <dbReference type="Proteomes" id="UP000187203"/>
    </source>
</evidence>
<accession>A0A1R3FUR7</accession>
<dbReference type="Proteomes" id="UP000187203">
    <property type="component" value="Unassembled WGS sequence"/>
</dbReference>
<reference evidence="2" key="1">
    <citation type="submission" date="2013-09" db="EMBL/GenBank/DDBJ databases">
        <title>Corchorus olitorius genome sequencing.</title>
        <authorList>
            <person name="Alam M."/>
            <person name="Haque M.S."/>
            <person name="Islam M.S."/>
            <person name="Emdad E.M."/>
            <person name="Islam M.M."/>
            <person name="Ahmed B."/>
            <person name="Halim A."/>
            <person name="Hossen Q.M.M."/>
            <person name="Hossain M.Z."/>
            <person name="Ahmed R."/>
            <person name="Khan M.M."/>
            <person name="Islam R."/>
            <person name="Rashid M.M."/>
            <person name="Khan S.A."/>
            <person name="Rahman M.S."/>
            <person name="Alam M."/>
            <person name="Yahiya A.S."/>
            <person name="Khan M.S."/>
            <person name="Azam M.S."/>
            <person name="Haque T."/>
            <person name="Lashkar M.Z.H."/>
            <person name="Akhand A.I."/>
            <person name="Morshed G."/>
            <person name="Roy S."/>
            <person name="Uddin K.S."/>
            <person name="Rabeya T."/>
            <person name="Hossain A.S."/>
            <person name="Chowdhury A."/>
            <person name="Snigdha A.R."/>
            <person name="Mortoza M.S."/>
            <person name="Matin S.A."/>
            <person name="Hoque S.M.E."/>
            <person name="Islam M.K."/>
            <person name="Roy D.K."/>
            <person name="Haider R."/>
            <person name="Moosa M.M."/>
            <person name="Elias S.M."/>
            <person name="Hasan A.M."/>
            <person name="Jahan S."/>
            <person name="Shafiuddin M."/>
            <person name="Mahmood N."/>
            <person name="Shommy N.S."/>
        </authorList>
    </citation>
    <scope>NUCLEOTIDE SEQUENCE [LARGE SCALE GENOMIC DNA]</scope>
    <source>
        <strain evidence="2">cv. O-4</strain>
    </source>
</reference>